<feature type="region of interest" description="Disordered" evidence="1">
    <location>
        <begin position="1"/>
        <end position="25"/>
    </location>
</feature>
<keyword evidence="2" id="KW-0472">Membrane</keyword>
<sequence length="247" mass="27187">MFGQDLEKDENVDKLEETNNSTSDTLTLEQQDIKNTESLLSEFLGDKDDIFKAKVLNIVVKHGLPSNDPLFLLLFATSALQVMLEEAPSALHLSLEEARQTQEKIARDATHLTQSEIAKATKELITKTEALQLSRPSKVLIPGLSLFAVVFGLGLLSGVALTFSLNQLSSSGRVLSVSEAATLDWAKSAEGKYAKNLWEWNKPYLQSGNCMADMQQLGVKLTFGTRTATSGICALWVVPPNERKYQQ</sequence>
<dbReference type="OrthoDB" id="462431at2"/>
<proteinExistence type="predicted"/>
<protein>
    <submittedName>
        <fullName evidence="3">Uncharacterized protein</fullName>
    </submittedName>
</protein>
<evidence type="ECO:0000313" key="3">
    <source>
        <dbReference type="EMBL" id="EAZ88873.1"/>
    </source>
</evidence>
<dbReference type="eggNOG" id="ENOG5032WEN">
    <property type="taxonomic scope" value="Bacteria"/>
</dbReference>
<dbReference type="EMBL" id="AAXW01000063">
    <property type="protein sequence ID" value="EAZ88873.1"/>
    <property type="molecule type" value="Genomic_DNA"/>
</dbReference>
<name>A3IXD0_9CHRO</name>
<comment type="caution">
    <text evidence="3">The sequence shown here is derived from an EMBL/GenBank/DDBJ whole genome shotgun (WGS) entry which is preliminary data.</text>
</comment>
<reference evidence="3 4" key="1">
    <citation type="submission" date="2007-03" db="EMBL/GenBank/DDBJ databases">
        <authorList>
            <person name="Stal L."/>
            <person name="Ferriera S."/>
            <person name="Johnson J."/>
            <person name="Kravitz S."/>
            <person name="Beeson K."/>
            <person name="Sutton G."/>
            <person name="Rogers Y.-H."/>
            <person name="Friedman R."/>
            <person name="Frazier M."/>
            <person name="Venter J.C."/>
        </authorList>
    </citation>
    <scope>NUCLEOTIDE SEQUENCE [LARGE SCALE GENOMIC DNA]</scope>
    <source>
        <strain evidence="3 4">CCY0110</strain>
    </source>
</reference>
<keyword evidence="2" id="KW-0812">Transmembrane</keyword>
<gene>
    <name evidence="3" type="ORF">CY0110_31305</name>
</gene>
<dbReference type="AlphaFoldDB" id="A3IXD0"/>
<evidence type="ECO:0000256" key="1">
    <source>
        <dbReference type="SAM" id="MobiDB-lite"/>
    </source>
</evidence>
<feature type="compositionally biased region" description="Basic and acidic residues" evidence="1">
    <location>
        <begin position="1"/>
        <end position="17"/>
    </location>
</feature>
<keyword evidence="4" id="KW-1185">Reference proteome</keyword>
<feature type="transmembrane region" description="Helical" evidence="2">
    <location>
        <begin position="139"/>
        <end position="163"/>
    </location>
</feature>
<organism evidence="3 4">
    <name type="scientific">Crocosphaera chwakensis CCY0110</name>
    <dbReference type="NCBI Taxonomy" id="391612"/>
    <lineage>
        <taxon>Bacteria</taxon>
        <taxon>Bacillati</taxon>
        <taxon>Cyanobacteriota</taxon>
        <taxon>Cyanophyceae</taxon>
        <taxon>Oscillatoriophycideae</taxon>
        <taxon>Chroococcales</taxon>
        <taxon>Aphanothecaceae</taxon>
        <taxon>Crocosphaera</taxon>
        <taxon>Crocosphaera chwakensis</taxon>
    </lineage>
</organism>
<dbReference type="RefSeq" id="WP_008278036.1">
    <property type="nucleotide sequence ID" value="NZ_AAXW01000063.1"/>
</dbReference>
<dbReference type="InterPro" id="IPR046641">
    <property type="entry name" value="DUF6753"/>
</dbReference>
<dbReference type="Proteomes" id="UP000003781">
    <property type="component" value="Unassembled WGS sequence"/>
</dbReference>
<evidence type="ECO:0000313" key="4">
    <source>
        <dbReference type="Proteomes" id="UP000003781"/>
    </source>
</evidence>
<dbReference type="Pfam" id="PF20538">
    <property type="entry name" value="DUF6753"/>
    <property type="match status" value="1"/>
</dbReference>
<evidence type="ECO:0000256" key="2">
    <source>
        <dbReference type="SAM" id="Phobius"/>
    </source>
</evidence>
<accession>A3IXD0</accession>
<keyword evidence="2" id="KW-1133">Transmembrane helix</keyword>